<feature type="region of interest" description="Disordered" evidence="1">
    <location>
        <begin position="197"/>
        <end position="236"/>
    </location>
</feature>
<dbReference type="AlphaFoldDB" id="A0ABD0LW47"/>
<feature type="compositionally biased region" description="Basic and acidic residues" evidence="1">
    <location>
        <begin position="202"/>
        <end position="211"/>
    </location>
</feature>
<reference evidence="2 3" key="1">
    <citation type="journal article" date="2023" name="Sci. Data">
        <title>Genome assembly of the Korean intertidal mud-creeper Batillaria attramentaria.</title>
        <authorList>
            <person name="Patra A.K."/>
            <person name="Ho P.T."/>
            <person name="Jun S."/>
            <person name="Lee S.J."/>
            <person name="Kim Y."/>
            <person name="Won Y.J."/>
        </authorList>
    </citation>
    <scope>NUCLEOTIDE SEQUENCE [LARGE SCALE GENOMIC DNA]</scope>
    <source>
        <strain evidence="2">Wonlab-2016</strain>
    </source>
</reference>
<accession>A0ABD0LW47</accession>
<evidence type="ECO:0000313" key="3">
    <source>
        <dbReference type="Proteomes" id="UP001519460"/>
    </source>
</evidence>
<feature type="region of interest" description="Disordered" evidence="1">
    <location>
        <begin position="1"/>
        <end position="28"/>
    </location>
</feature>
<sequence>MRKPAPSVSRHAQAGTKPTEPEAEPPFCSTGVYHTAHITQLSVSDTVILIEAWPDSRLDLTVNQSPSSYSQSLNRIPITEYAKSTTFCPVQVSTARAPARSRGPLIEPPSLQALALEKLYKTIPLKSVNSQICGASTLCRFLSPCRQRVDSLNTEPRVCDRSVMFIASHFFFFTPAGWVATPSGRINIICGKHQTWHRHRTEPRGTNDRIFARSNSPHQKPRHASPSPKTEWGPRGSHLMIHQHFDDQVSSTAQN</sequence>
<gene>
    <name evidence="2" type="ORF">BaRGS_00005157</name>
</gene>
<proteinExistence type="predicted"/>
<evidence type="ECO:0000256" key="1">
    <source>
        <dbReference type="SAM" id="MobiDB-lite"/>
    </source>
</evidence>
<protein>
    <submittedName>
        <fullName evidence="2">Uncharacterized protein</fullName>
    </submittedName>
</protein>
<comment type="caution">
    <text evidence="2">The sequence shown here is derived from an EMBL/GenBank/DDBJ whole genome shotgun (WGS) entry which is preliminary data.</text>
</comment>
<dbReference type="EMBL" id="JACVVK020000019">
    <property type="protein sequence ID" value="KAK7503618.1"/>
    <property type="molecule type" value="Genomic_DNA"/>
</dbReference>
<name>A0ABD0LW47_9CAEN</name>
<dbReference type="Proteomes" id="UP001519460">
    <property type="component" value="Unassembled WGS sequence"/>
</dbReference>
<keyword evidence="3" id="KW-1185">Reference proteome</keyword>
<organism evidence="2 3">
    <name type="scientific">Batillaria attramentaria</name>
    <dbReference type="NCBI Taxonomy" id="370345"/>
    <lineage>
        <taxon>Eukaryota</taxon>
        <taxon>Metazoa</taxon>
        <taxon>Spiralia</taxon>
        <taxon>Lophotrochozoa</taxon>
        <taxon>Mollusca</taxon>
        <taxon>Gastropoda</taxon>
        <taxon>Caenogastropoda</taxon>
        <taxon>Sorbeoconcha</taxon>
        <taxon>Cerithioidea</taxon>
        <taxon>Batillariidae</taxon>
        <taxon>Batillaria</taxon>
    </lineage>
</organism>
<evidence type="ECO:0000313" key="2">
    <source>
        <dbReference type="EMBL" id="KAK7503618.1"/>
    </source>
</evidence>